<sequence>MSVTLGGNIFVTGSNRGIGLELVKHLAQKTPADARIYAGCREPDGANAQALRDLTTKHAGKICILKLEMSDEESIASAVRTLSEKVGAGGLNLLINNAAIAKPPLPGPLKDTSRRDMMDVYETNVAGPFQLTKMLIPLLQKAAASSDQGEEMSCRRSAVVNVSTLGASIQRLPESYHLAQLYPYRSSKAALNMLSSCLALELKGQKTLVVALHPGWVQTDMGGDMAPLSTHDSVQGMIKVMSSLGSKDTGAFLGWNGEVLPW</sequence>
<dbReference type="CDD" id="cd05325">
    <property type="entry name" value="carb_red_sniffer_like_SDR_c"/>
    <property type="match status" value="1"/>
</dbReference>
<dbReference type="OMA" id="EMVINAK"/>
<dbReference type="InParanoid" id="H3CGY8"/>
<dbReference type="PRINTS" id="PR00081">
    <property type="entry name" value="GDHRDH"/>
</dbReference>
<name>H3CGY8_TETNG</name>
<dbReference type="AlphaFoldDB" id="H3CGY8"/>
<dbReference type="GO" id="GO:0016491">
    <property type="term" value="F:oxidoreductase activity"/>
    <property type="evidence" value="ECO:0007669"/>
    <property type="project" value="TreeGrafter"/>
</dbReference>
<keyword evidence="3" id="KW-1185">Reference proteome</keyword>
<evidence type="ECO:0000313" key="3">
    <source>
        <dbReference type="Proteomes" id="UP000007303"/>
    </source>
</evidence>
<reference evidence="3" key="1">
    <citation type="journal article" date="2004" name="Nature">
        <title>Genome duplication in the teleost fish Tetraodon nigroviridis reveals the early vertebrate proto-karyotype.</title>
        <authorList>
            <person name="Jaillon O."/>
            <person name="Aury J.-M."/>
            <person name="Brunet F."/>
            <person name="Petit J.-L."/>
            <person name="Stange-Thomann N."/>
            <person name="Mauceli E."/>
            <person name="Bouneau L."/>
            <person name="Fischer C."/>
            <person name="Ozouf-Costaz C."/>
            <person name="Bernot A."/>
            <person name="Nicaud S."/>
            <person name="Jaffe D."/>
            <person name="Fisher S."/>
            <person name="Lutfalla G."/>
            <person name="Dossat C."/>
            <person name="Segurens B."/>
            <person name="Dasilva C."/>
            <person name="Salanoubat M."/>
            <person name="Levy M."/>
            <person name="Boudet N."/>
            <person name="Castellano S."/>
            <person name="Anthouard V."/>
            <person name="Jubin C."/>
            <person name="Castelli V."/>
            <person name="Katinka M."/>
            <person name="Vacherie B."/>
            <person name="Biemont C."/>
            <person name="Skalli Z."/>
            <person name="Cattolico L."/>
            <person name="Poulain J."/>
            <person name="De Berardinis V."/>
            <person name="Cruaud C."/>
            <person name="Duprat S."/>
            <person name="Brottier P."/>
            <person name="Coutanceau J.-P."/>
            <person name="Gouzy J."/>
            <person name="Parra G."/>
            <person name="Lardier G."/>
            <person name="Chapple C."/>
            <person name="McKernan K.J."/>
            <person name="McEwan P."/>
            <person name="Bosak S."/>
            <person name="Kellis M."/>
            <person name="Volff J.-N."/>
            <person name="Guigo R."/>
            <person name="Zody M.C."/>
            <person name="Mesirov J."/>
            <person name="Lindblad-Toh K."/>
            <person name="Birren B."/>
            <person name="Nusbaum C."/>
            <person name="Kahn D."/>
            <person name="Robinson-Rechavi M."/>
            <person name="Laudet V."/>
            <person name="Schachter V."/>
            <person name="Quetier F."/>
            <person name="Saurin W."/>
            <person name="Scarpelli C."/>
            <person name="Wincker P."/>
            <person name="Lander E.S."/>
            <person name="Weissenbach J."/>
            <person name="Roest Crollius H."/>
        </authorList>
    </citation>
    <scope>NUCLEOTIDE SEQUENCE [LARGE SCALE GENOMIC DNA]</scope>
</reference>
<dbReference type="InterPro" id="IPR002347">
    <property type="entry name" value="SDR_fam"/>
</dbReference>
<reference evidence="2" key="3">
    <citation type="submission" date="2025-09" db="UniProtKB">
        <authorList>
            <consortium name="Ensembl"/>
        </authorList>
    </citation>
    <scope>IDENTIFICATION</scope>
</reference>
<dbReference type="Ensembl" id="ENSTNIT00000007676.1">
    <property type="protein sequence ID" value="ENSTNIP00000007516.1"/>
    <property type="gene ID" value="ENSTNIG00000004856.1"/>
</dbReference>
<dbReference type="Proteomes" id="UP000007303">
    <property type="component" value="Unassembled WGS sequence"/>
</dbReference>
<dbReference type="PANTHER" id="PTHR43544">
    <property type="entry name" value="SHORT-CHAIN DEHYDROGENASE/REDUCTASE"/>
    <property type="match status" value="1"/>
</dbReference>
<protein>
    <submittedName>
        <fullName evidence="2">Uncharacterized protein</fullName>
    </submittedName>
</protein>
<dbReference type="HOGENOM" id="CLU_010194_9_1_1"/>
<dbReference type="Pfam" id="PF00106">
    <property type="entry name" value="adh_short"/>
    <property type="match status" value="1"/>
</dbReference>
<proteinExistence type="inferred from homology"/>
<evidence type="ECO:0000256" key="1">
    <source>
        <dbReference type="RuleBase" id="RU000363"/>
    </source>
</evidence>
<dbReference type="PRINTS" id="PR00080">
    <property type="entry name" value="SDRFAMILY"/>
</dbReference>
<comment type="similarity">
    <text evidence="1">Belongs to the short-chain dehydrogenases/reductases (SDR) family.</text>
</comment>
<dbReference type="Gene3D" id="3.40.50.720">
    <property type="entry name" value="NAD(P)-binding Rossmann-like Domain"/>
    <property type="match status" value="1"/>
</dbReference>
<dbReference type="SUPFAM" id="SSF51735">
    <property type="entry name" value="NAD(P)-binding Rossmann-fold domains"/>
    <property type="match status" value="1"/>
</dbReference>
<dbReference type="InterPro" id="IPR051468">
    <property type="entry name" value="Fungal_SecMetab_SDRs"/>
</dbReference>
<dbReference type="GeneTree" id="ENSGT00940000163363"/>
<organism evidence="2 3">
    <name type="scientific">Tetraodon nigroviridis</name>
    <name type="common">Spotted green pufferfish</name>
    <name type="synonym">Chelonodon nigroviridis</name>
    <dbReference type="NCBI Taxonomy" id="99883"/>
    <lineage>
        <taxon>Eukaryota</taxon>
        <taxon>Metazoa</taxon>
        <taxon>Chordata</taxon>
        <taxon>Craniata</taxon>
        <taxon>Vertebrata</taxon>
        <taxon>Euteleostomi</taxon>
        <taxon>Actinopterygii</taxon>
        <taxon>Neopterygii</taxon>
        <taxon>Teleostei</taxon>
        <taxon>Neoteleostei</taxon>
        <taxon>Acanthomorphata</taxon>
        <taxon>Eupercaria</taxon>
        <taxon>Tetraodontiformes</taxon>
        <taxon>Tetradontoidea</taxon>
        <taxon>Tetraodontidae</taxon>
        <taxon>Tetraodon</taxon>
    </lineage>
</organism>
<dbReference type="GO" id="GO:0005737">
    <property type="term" value="C:cytoplasm"/>
    <property type="evidence" value="ECO:0007669"/>
    <property type="project" value="TreeGrafter"/>
</dbReference>
<dbReference type="PANTHER" id="PTHR43544:SF33">
    <property type="entry name" value="C-FACTOR"/>
    <property type="match status" value="1"/>
</dbReference>
<dbReference type="InterPro" id="IPR036291">
    <property type="entry name" value="NAD(P)-bd_dom_sf"/>
</dbReference>
<evidence type="ECO:0000313" key="2">
    <source>
        <dbReference type="Ensembl" id="ENSTNIP00000007516.1"/>
    </source>
</evidence>
<accession>H3CGY8</accession>
<reference evidence="2" key="2">
    <citation type="submission" date="2025-08" db="UniProtKB">
        <authorList>
            <consortium name="Ensembl"/>
        </authorList>
    </citation>
    <scope>IDENTIFICATION</scope>
</reference>